<organism evidence="11 12">
    <name type="scientific">Cynoglossus semilaevis</name>
    <name type="common">Tongue sole</name>
    <dbReference type="NCBI Taxonomy" id="244447"/>
    <lineage>
        <taxon>Eukaryota</taxon>
        <taxon>Metazoa</taxon>
        <taxon>Chordata</taxon>
        <taxon>Craniata</taxon>
        <taxon>Vertebrata</taxon>
        <taxon>Euteleostomi</taxon>
        <taxon>Actinopterygii</taxon>
        <taxon>Neopterygii</taxon>
        <taxon>Teleostei</taxon>
        <taxon>Neoteleostei</taxon>
        <taxon>Acanthomorphata</taxon>
        <taxon>Carangaria</taxon>
        <taxon>Pleuronectiformes</taxon>
        <taxon>Pleuronectoidei</taxon>
        <taxon>Cynoglossidae</taxon>
        <taxon>Cynoglossinae</taxon>
        <taxon>Cynoglossus</taxon>
    </lineage>
</organism>
<dbReference type="OMA" id="QEDWICK"/>
<dbReference type="Gene3D" id="1.20.1070.10">
    <property type="entry name" value="Rhodopsin 7-helix transmembrane proteins"/>
    <property type="match status" value="1"/>
</dbReference>
<evidence type="ECO:0000256" key="3">
    <source>
        <dbReference type="ARBA" id="ARBA00022989"/>
    </source>
</evidence>
<feature type="transmembrane region" description="Helical" evidence="9">
    <location>
        <begin position="20"/>
        <end position="39"/>
    </location>
</feature>
<feature type="transmembrane region" description="Helical" evidence="9">
    <location>
        <begin position="167"/>
        <end position="199"/>
    </location>
</feature>
<keyword evidence="8" id="KW-0807">Transducer</keyword>
<comment type="subcellular location">
    <subcellularLocation>
        <location evidence="1">Membrane</location>
        <topology evidence="1">Multi-pass membrane protein</topology>
    </subcellularLocation>
</comment>
<feature type="transmembrane region" description="Helical" evidence="9">
    <location>
        <begin position="51"/>
        <end position="70"/>
    </location>
</feature>
<dbReference type="InParanoid" id="A0A3P8W4U8"/>
<evidence type="ECO:0000256" key="7">
    <source>
        <dbReference type="ARBA" id="ARBA00023180"/>
    </source>
</evidence>
<evidence type="ECO:0000313" key="12">
    <source>
        <dbReference type="Proteomes" id="UP000265120"/>
    </source>
</evidence>
<reference evidence="11" key="2">
    <citation type="submission" date="2025-08" db="UniProtKB">
        <authorList>
            <consortium name="Ensembl"/>
        </authorList>
    </citation>
    <scope>IDENTIFICATION</scope>
</reference>
<sequence>MNNNSLNANCTVEVLQGVAYSPVFIVGLLVNAAALRAFISKRDSFTDTHIYMFNMVIADSAIILVLPFRIYDAFFCLPKTYMCTVLLYVHFVNMYVSILTVTTVSVQRYLAIRFPLQVRVMRRKKVVACAVCLFIWALILTICVVFRKENYPDNLWTCFERCKDRPLRLATIVILDVTGFLIPLVIIVFCSSQVITVLLKADKDQTGTESERRRSITGVISANMIIFIVCYTPIHVAFLVNFLYTPPPNWHEVHTAPHVFLLISEWIAATNCCFDSISYYFLLKQDK</sequence>
<dbReference type="SUPFAM" id="SSF81321">
    <property type="entry name" value="Family A G protein-coupled receptor-like"/>
    <property type="match status" value="1"/>
</dbReference>
<protein>
    <recommendedName>
        <fullName evidence="10">G-protein coupled receptors family 1 profile domain-containing protein</fullName>
    </recommendedName>
</protein>
<keyword evidence="2 9" id="KW-0812">Transmembrane</keyword>
<feature type="transmembrane region" description="Helical" evidence="9">
    <location>
        <begin position="126"/>
        <end position="147"/>
    </location>
</feature>
<dbReference type="AlphaFoldDB" id="A0A3P8W4U8"/>
<dbReference type="PANTHER" id="PTHR24232">
    <property type="entry name" value="G-PROTEIN COUPLED RECEPTOR"/>
    <property type="match status" value="1"/>
</dbReference>
<keyword evidence="7" id="KW-0325">Glycoprotein</keyword>
<accession>A0A3P8W4U8</accession>
<keyword evidence="3 9" id="KW-1133">Transmembrane helix</keyword>
<name>A0A3P8W4U8_CYNSE</name>
<dbReference type="GO" id="GO:0005886">
    <property type="term" value="C:plasma membrane"/>
    <property type="evidence" value="ECO:0007669"/>
    <property type="project" value="TreeGrafter"/>
</dbReference>
<evidence type="ECO:0000259" key="10">
    <source>
        <dbReference type="PROSITE" id="PS50262"/>
    </source>
</evidence>
<dbReference type="STRING" id="244447.ENSCSEP00000021572"/>
<evidence type="ECO:0000313" key="11">
    <source>
        <dbReference type="Ensembl" id="ENSCSEP00000021572.1"/>
    </source>
</evidence>
<dbReference type="InterPro" id="IPR000276">
    <property type="entry name" value="GPCR_Rhodpsn"/>
</dbReference>
<dbReference type="GeneTree" id="ENSGT01040000240444"/>
<dbReference type="Ensembl" id="ENSCSET00000021850.1">
    <property type="protein sequence ID" value="ENSCSEP00000021572.1"/>
    <property type="gene ID" value="ENSCSEG00000013763.1"/>
</dbReference>
<feature type="transmembrane region" description="Helical" evidence="9">
    <location>
        <begin position="85"/>
        <end position="106"/>
    </location>
</feature>
<feature type="transmembrane region" description="Helical" evidence="9">
    <location>
        <begin position="220"/>
        <end position="244"/>
    </location>
</feature>
<dbReference type="Proteomes" id="UP000265120">
    <property type="component" value="Chromosome 20"/>
</dbReference>
<reference evidence="11 12" key="1">
    <citation type="journal article" date="2014" name="Nat. Genet.">
        <title>Whole-genome sequence of a flatfish provides insights into ZW sex chromosome evolution and adaptation to a benthic lifestyle.</title>
        <authorList>
            <person name="Chen S."/>
            <person name="Zhang G."/>
            <person name="Shao C."/>
            <person name="Huang Q."/>
            <person name="Liu G."/>
            <person name="Zhang P."/>
            <person name="Song W."/>
            <person name="An N."/>
            <person name="Chalopin D."/>
            <person name="Volff J.N."/>
            <person name="Hong Y."/>
            <person name="Li Q."/>
            <person name="Sha Z."/>
            <person name="Zhou H."/>
            <person name="Xie M."/>
            <person name="Yu Q."/>
            <person name="Liu Y."/>
            <person name="Xiang H."/>
            <person name="Wang N."/>
            <person name="Wu K."/>
            <person name="Yang C."/>
            <person name="Zhou Q."/>
            <person name="Liao X."/>
            <person name="Yang L."/>
            <person name="Hu Q."/>
            <person name="Zhang J."/>
            <person name="Meng L."/>
            <person name="Jin L."/>
            <person name="Tian Y."/>
            <person name="Lian J."/>
            <person name="Yang J."/>
            <person name="Miao G."/>
            <person name="Liu S."/>
            <person name="Liang Z."/>
            <person name="Yan F."/>
            <person name="Li Y."/>
            <person name="Sun B."/>
            <person name="Zhang H."/>
            <person name="Zhang J."/>
            <person name="Zhu Y."/>
            <person name="Du M."/>
            <person name="Zhao Y."/>
            <person name="Schartl M."/>
            <person name="Tang Q."/>
            <person name="Wang J."/>
        </authorList>
    </citation>
    <scope>NUCLEOTIDE SEQUENCE</scope>
</reference>
<dbReference type="PANTHER" id="PTHR24232:SF101">
    <property type="entry name" value="G-PROTEIN COUPLED RECEPTOR 35-LIKE"/>
    <property type="match status" value="1"/>
</dbReference>
<dbReference type="PROSITE" id="PS50262">
    <property type="entry name" value="G_PROTEIN_RECEP_F1_2"/>
    <property type="match status" value="1"/>
</dbReference>
<keyword evidence="6" id="KW-0675">Receptor</keyword>
<dbReference type="GO" id="GO:0007200">
    <property type="term" value="P:phospholipase C-activating G protein-coupled receptor signaling pathway"/>
    <property type="evidence" value="ECO:0007669"/>
    <property type="project" value="TreeGrafter"/>
</dbReference>
<proteinExistence type="predicted"/>
<dbReference type="GO" id="GO:0004930">
    <property type="term" value="F:G protein-coupled receptor activity"/>
    <property type="evidence" value="ECO:0007669"/>
    <property type="project" value="UniProtKB-KW"/>
</dbReference>
<evidence type="ECO:0000256" key="6">
    <source>
        <dbReference type="ARBA" id="ARBA00023170"/>
    </source>
</evidence>
<feature type="transmembrane region" description="Helical" evidence="9">
    <location>
        <begin position="259"/>
        <end position="282"/>
    </location>
</feature>
<evidence type="ECO:0000256" key="4">
    <source>
        <dbReference type="ARBA" id="ARBA00023040"/>
    </source>
</evidence>
<dbReference type="InterPro" id="IPR017452">
    <property type="entry name" value="GPCR_Rhodpsn_7TM"/>
</dbReference>
<keyword evidence="5 9" id="KW-0472">Membrane</keyword>
<evidence type="ECO:0000256" key="2">
    <source>
        <dbReference type="ARBA" id="ARBA00022692"/>
    </source>
</evidence>
<dbReference type="GO" id="GO:0035025">
    <property type="term" value="P:positive regulation of Rho protein signal transduction"/>
    <property type="evidence" value="ECO:0007669"/>
    <property type="project" value="TreeGrafter"/>
</dbReference>
<feature type="domain" description="G-protein coupled receptors family 1 profile" evidence="10">
    <location>
        <begin position="30"/>
        <end position="279"/>
    </location>
</feature>
<keyword evidence="4" id="KW-0297">G-protein coupled receptor</keyword>
<keyword evidence="12" id="KW-1185">Reference proteome</keyword>
<reference evidence="11" key="3">
    <citation type="submission" date="2025-09" db="UniProtKB">
        <authorList>
            <consortium name="Ensembl"/>
        </authorList>
    </citation>
    <scope>IDENTIFICATION</scope>
</reference>
<evidence type="ECO:0000256" key="1">
    <source>
        <dbReference type="ARBA" id="ARBA00004141"/>
    </source>
</evidence>
<evidence type="ECO:0000256" key="5">
    <source>
        <dbReference type="ARBA" id="ARBA00023136"/>
    </source>
</evidence>
<evidence type="ECO:0000256" key="8">
    <source>
        <dbReference type="ARBA" id="ARBA00023224"/>
    </source>
</evidence>
<dbReference type="PRINTS" id="PR00237">
    <property type="entry name" value="GPCRRHODOPSN"/>
</dbReference>
<dbReference type="Pfam" id="PF00001">
    <property type="entry name" value="7tm_1"/>
    <property type="match status" value="1"/>
</dbReference>
<evidence type="ECO:0000256" key="9">
    <source>
        <dbReference type="SAM" id="Phobius"/>
    </source>
</evidence>